<evidence type="ECO:0000313" key="3">
    <source>
        <dbReference type="Proteomes" id="UP000053097"/>
    </source>
</evidence>
<accession>A0A026X3Z7</accession>
<proteinExistence type="predicted"/>
<dbReference type="AlphaFoldDB" id="A0A026X3Z7"/>
<protein>
    <submittedName>
        <fullName evidence="2">Uncharacterized protein</fullName>
    </submittedName>
</protein>
<reference evidence="2 3" key="1">
    <citation type="journal article" date="2014" name="Curr. Biol.">
        <title>The genome of the clonal raider ant Cerapachys biroi.</title>
        <authorList>
            <person name="Oxley P.R."/>
            <person name="Ji L."/>
            <person name="Fetter-Pruneda I."/>
            <person name="McKenzie S.K."/>
            <person name="Li C."/>
            <person name="Hu H."/>
            <person name="Zhang G."/>
            <person name="Kronauer D.J."/>
        </authorList>
    </citation>
    <scope>NUCLEOTIDE SEQUENCE [LARGE SCALE GENOMIC DNA]</scope>
</reference>
<dbReference type="EMBL" id="KK107019">
    <property type="protein sequence ID" value="EZA62725.1"/>
    <property type="molecule type" value="Genomic_DNA"/>
</dbReference>
<sequence>MVPGGLQDYSTTTTAVTRGIVFPAAVTGVTADSWNVTGDIARRVVRRRKGKLEGGKERDCYSWQQAPE</sequence>
<organism evidence="2 3">
    <name type="scientific">Ooceraea biroi</name>
    <name type="common">Clonal raider ant</name>
    <name type="synonym">Cerapachys biroi</name>
    <dbReference type="NCBI Taxonomy" id="2015173"/>
    <lineage>
        <taxon>Eukaryota</taxon>
        <taxon>Metazoa</taxon>
        <taxon>Ecdysozoa</taxon>
        <taxon>Arthropoda</taxon>
        <taxon>Hexapoda</taxon>
        <taxon>Insecta</taxon>
        <taxon>Pterygota</taxon>
        <taxon>Neoptera</taxon>
        <taxon>Endopterygota</taxon>
        <taxon>Hymenoptera</taxon>
        <taxon>Apocrita</taxon>
        <taxon>Aculeata</taxon>
        <taxon>Formicoidea</taxon>
        <taxon>Formicidae</taxon>
        <taxon>Dorylinae</taxon>
        <taxon>Ooceraea</taxon>
    </lineage>
</organism>
<keyword evidence="3" id="KW-1185">Reference proteome</keyword>
<evidence type="ECO:0000313" key="1">
    <source>
        <dbReference type="EMBL" id="EZA62725.1"/>
    </source>
</evidence>
<dbReference type="EMBL" id="KK107019">
    <property type="protein sequence ID" value="EZA62726.1"/>
    <property type="molecule type" value="Genomic_DNA"/>
</dbReference>
<name>A0A026X3Z7_OOCBI</name>
<dbReference type="Proteomes" id="UP000053097">
    <property type="component" value="Unassembled WGS sequence"/>
</dbReference>
<gene>
    <name evidence="1" type="ORF">X777_07540</name>
    <name evidence="2" type="ORF">X777_07541</name>
</gene>
<evidence type="ECO:0000313" key="2">
    <source>
        <dbReference type="EMBL" id="EZA62726.1"/>
    </source>
</evidence>